<dbReference type="Proteomes" id="UP000324832">
    <property type="component" value="Unassembled WGS sequence"/>
</dbReference>
<sequence>MYQSRSPSAARDIYSAVRLRPSSGPQSPRLLRRRRTGPNTCDRRSSFSPPMIKNPPPLYRFVWLMAAG</sequence>
<reference evidence="2 3" key="1">
    <citation type="submission" date="2017-07" db="EMBL/GenBank/DDBJ databases">
        <authorList>
            <person name="Talla V."/>
            <person name="Backstrom N."/>
        </authorList>
    </citation>
    <scope>NUCLEOTIDE SEQUENCE [LARGE SCALE GENOMIC DNA]</scope>
</reference>
<name>A0A5E4QY53_9NEOP</name>
<evidence type="ECO:0000313" key="2">
    <source>
        <dbReference type="EMBL" id="VVD02989.1"/>
    </source>
</evidence>
<evidence type="ECO:0000256" key="1">
    <source>
        <dbReference type="SAM" id="MobiDB-lite"/>
    </source>
</evidence>
<proteinExistence type="predicted"/>
<accession>A0A5E4QY53</accession>
<keyword evidence="3" id="KW-1185">Reference proteome</keyword>
<dbReference type="EMBL" id="FZQP02006532">
    <property type="protein sequence ID" value="VVD02989.1"/>
    <property type="molecule type" value="Genomic_DNA"/>
</dbReference>
<protein>
    <submittedName>
        <fullName evidence="2">Uncharacterized protein</fullName>
    </submittedName>
</protein>
<organism evidence="2 3">
    <name type="scientific">Leptidea sinapis</name>
    <dbReference type="NCBI Taxonomy" id="189913"/>
    <lineage>
        <taxon>Eukaryota</taxon>
        <taxon>Metazoa</taxon>
        <taxon>Ecdysozoa</taxon>
        <taxon>Arthropoda</taxon>
        <taxon>Hexapoda</taxon>
        <taxon>Insecta</taxon>
        <taxon>Pterygota</taxon>
        <taxon>Neoptera</taxon>
        <taxon>Endopterygota</taxon>
        <taxon>Lepidoptera</taxon>
        <taxon>Glossata</taxon>
        <taxon>Ditrysia</taxon>
        <taxon>Papilionoidea</taxon>
        <taxon>Pieridae</taxon>
        <taxon>Dismorphiinae</taxon>
        <taxon>Leptidea</taxon>
    </lineage>
</organism>
<dbReference type="AlphaFoldDB" id="A0A5E4QY53"/>
<gene>
    <name evidence="2" type="ORF">LSINAPIS_LOCUS13084</name>
</gene>
<feature type="region of interest" description="Disordered" evidence="1">
    <location>
        <begin position="1"/>
        <end position="51"/>
    </location>
</feature>
<evidence type="ECO:0000313" key="3">
    <source>
        <dbReference type="Proteomes" id="UP000324832"/>
    </source>
</evidence>